<evidence type="ECO:0000313" key="2">
    <source>
        <dbReference type="Proteomes" id="UP001151760"/>
    </source>
</evidence>
<reference evidence="1" key="1">
    <citation type="journal article" date="2022" name="Int. J. Mol. Sci.">
        <title>Draft Genome of Tanacetum Coccineum: Genomic Comparison of Closely Related Tanacetum-Family Plants.</title>
        <authorList>
            <person name="Yamashiro T."/>
            <person name="Shiraishi A."/>
            <person name="Nakayama K."/>
            <person name="Satake H."/>
        </authorList>
    </citation>
    <scope>NUCLEOTIDE SEQUENCE</scope>
</reference>
<reference evidence="1" key="2">
    <citation type="submission" date="2022-01" db="EMBL/GenBank/DDBJ databases">
        <authorList>
            <person name="Yamashiro T."/>
            <person name="Shiraishi A."/>
            <person name="Satake H."/>
            <person name="Nakayama K."/>
        </authorList>
    </citation>
    <scope>NUCLEOTIDE SEQUENCE</scope>
</reference>
<gene>
    <name evidence="1" type="ORF">Tco_0657238</name>
</gene>
<evidence type="ECO:0000313" key="1">
    <source>
        <dbReference type="EMBL" id="GJS62454.1"/>
    </source>
</evidence>
<keyword evidence="2" id="KW-1185">Reference proteome</keyword>
<dbReference type="EMBL" id="BQNB010009361">
    <property type="protein sequence ID" value="GJS62454.1"/>
    <property type="molecule type" value="Genomic_DNA"/>
</dbReference>
<comment type="caution">
    <text evidence="1">The sequence shown here is derived from an EMBL/GenBank/DDBJ whole genome shotgun (WGS) entry which is preliminary data.</text>
</comment>
<accession>A0ABQ4XB26</accession>
<dbReference type="Proteomes" id="UP001151760">
    <property type="component" value="Unassembled WGS sequence"/>
</dbReference>
<organism evidence="1 2">
    <name type="scientific">Tanacetum coccineum</name>
    <dbReference type="NCBI Taxonomy" id="301880"/>
    <lineage>
        <taxon>Eukaryota</taxon>
        <taxon>Viridiplantae</taxon>
        <taxon>Streptophyta</taxon>
        <taxon>Embryophyta</taxon>
        <taxon>Tracheophyta</taxon>
        <taxon>Spermatophyta</taxon>
        <taxon>Magnoliopsida</taxon>
        <taxon>eudicotyledons</taxon>
        <taxon>Gunneridae</taxon>
        <taxon>Pentapetalae</taxon>
        <taxon>asterids</taxon>
        <taxon>campanulids</taxon>
        <taxon>Asterales</taxon>
        <taxon>Asteraceae</taxon>
        <taxon>Asteroideae</taxon>
        <taxon>Anthemideae</taxon>
        <taxon>Anthemidinae</taxon>
        <taxon>Tanacetum</taxon>
    </lineage>
</organism>
<proteinExistence type="predicted"/>
<name>A0ABQ4XB26_9ASTR</name>
<sequence>MMTVLIVSLGSPEVSRLKVSPLLVVSEKKGWTEARLSVQPAVVMTEVRSSLQKDAGTMIQTQGRNTSCAATMRLKEC</sequence>
<protein>
    <submittedName>
        <fullName evidence="1">Uncharacterized protein</fullName>
    </submittedName>
</protein>